<dbReference type="AlphaFoldDB" id="E1ZLJ9"/>
<organism evidence="4">
    <name type="scientific">Chlorella variabilis</name>
    <name type="common">Green alga</name>
    <dbReference type="NCBI Taxonomy" id="554065"/>
    <lineage>
        <taxon>Eukaryota</taxon>
        <taxon>Viridiplantae</taxon>
        <taxon>Chlorophyta</taxon>
        <taxon>core chlorophytes</taxon>
        <taxon>Trebouxiophyceae</taxon>
        <taxon>Chlorellales</taxon>
        <taxon>Chlorellaceae</taxon>
        <taxon>Chlorella clade</taxon>
        <taxon>Chlorella</taxon>
    </lineage>
</organism>
<gene>
    <name evidence="3" type="ORF">CHLNCDRAFT_136910</name>
</gene>
<name>E1ZLJ9_CHLVA</name>
<feature type="domain" description="Chitin-binding type-2" evidence="2">
    <location>
        <begin position="24"/>
        <end position="87"/>
    </location>
</feature>
<reference evidence="3 4" key="1">
    <citation type="journal article" date="2010" name="Plant Cell">
        <title>The Chlorella variabilis NC64A genome reveals adaptation to photosymbiosis, coevolution with viruses, and cryptic sex.</title>
        <authorList>
            <person name="Blanc G."/>
            <person name="Duncan G."/>
            <person name="Agarkova I."/>
            <person name="Borodovsky M."/>
            <person name="Gurnon J."/>
            <person name="Kuo A."/>
            <person name="Lindquist E."/>
            <person name="Lucas S."/>
            <person name="Pangilinan J."/>
            <person name="Polle J."/>
            <person name="Salamov A."/>
            <person name="Terry A."/>
            <person name="Yamada T."/>
            <person name="Dunigan D.D."/>
            <person name="Grigoriev I.V."/>
            <person name="Claverie J.M."/>
            <person name="Van Etten J.L."/>
        </authorList>
    </citation>
    <scope>NUCLEOTIDE SEQUENCE [LARGE SCALE GENOMIC DNA]</scope>
    <source>
        <strain evidence="3 4">NC64A</strain>
    </source>
</reference>
<evidence type="ECO:0000313" key="3">
    <source>
        <dbReference type="EMBL" id="EFN53146.1"/>
    </source>
</evidence>
<dbReference type="SUPFAM" id="SSF57625">
    <property type="entry name" value="Invertebrate chitin-binding proteins"/>
    <property type="match status" value="1"/>
</dbReference>
<dbReference type="PROSITE" id="PS50940">
    <property type="entry name" value="CHIT_BIND_II"/>
    <property type="match status" value="1"/>
</dbReference>
<dbReference type="GO" id="GO:0005576">
    <property type="term" value="C:extracellular region"/>
    <property type="evidence" value="ECO:0007669"/>
    <property type="project" value="InterPro"/>
</dbReference>
<dbReference type="OrthoDB" id="9987187at2759"/>
<dbReference type="EMBL" id="GL433852">
    <property type="protein sequence ID" value="EFN53146.1"/>
    <property type="molecule type" value="Genomic_DNA"/>
</dbReference>
<dbReference type="InterPro" id="IPR036508">
    <property type="entry name" value="Chitin-bd_dom_sf"/>
</dbReference>
<dbReference type="Proteomes" id="UP000008141">
    <property type="component" value="Unassembled WGS sequence"/>
</dbReference>
<sequence>MKSCVLLALLAFAAVASARELTAAGPCTGKKDGTLVAAGGCSAKYYQCWKGKPVDTKSTTCPRGQAFNPITKPQGCALVGAVGLTGCNCNIYAGNSRKACQARQKSGNFPLPGNKNGYVECSTQGAFVQKCNGNLKAQNCL</sequence>
<evidence type="ECO:0000256" key="1">
    <source>
        <dbReference type="SAM" id="SignalP"/>
    </source>
</evidence>
<feature type="chain" id="PRO_5003156537" description="Chitin-binding type-2 domain-containing protein" evidence="1">
    <location>
        <begin position="19"/>
        <end position="141"/>
    </location>
</feature>
<proteinExistence type="predicted"/>
<accession>E1ZLJ9</accession>
<dbReference type="InterPro" id="IPR002557">
    <property type="entry name" value="Chitin-bd_dom"/>
</dbReference>
<evidence type="ECO:0000313" key="4">
    <source>
        <dbReference type="Proteomes" id="UP000008141"/>
    </source>
</evidence>
<dbReference type="RefSeq" id="XP_005845248.1">
    <property type="nucleotide sequence ID" value="XM_005845186.1"/>
</dbReference>
<keyword evidence="1" id="KW-0732">Signal</keyword>
<dbReference type="GO" id="GO:0008061">
    <property type="term" value="F:chitin binding"/>
    <property type="evidence" value="ECO:0007669"/>
    <property type="project" value="InterPro"/>
</dbReference>
<dbReference type="Pfam" id="PF01607">
    <property type="entry name" value="CBM_14"/>
    <property type="match status" value="1"/>
</dbReference>
<keyword evidence="4" id="KW-1185">Reference proteome</keyword>
<feature type="signal peptide" evidence="1">
    <location>
        <begin position="1"/>
        <end position="18"/>
    </location>
</feature>
<evidence type="ECO:0000259" key="2">
    <source>
        <dbReference type="PROSITE" id="PS50940"/>
    </source>
</evidence>
<dbReference type="InParanoid" id="E1ZLJ9"/>
<dbReference type="KEGG" id="cvr:CHLNCDRAFT_136910"/>
<protein>
    <recommendedName>
        <fullName evidence="2">Chitin-binding type-2 domain-containing protein</fullName>
    </recommendedName>
</protein>
<dbReference type="Gene3D" id="2.170.140.10">
    <property type="entry name" value="Chitin binding domain"/>
    <property type="match status" value="1"/>
</dbReference>
<dbReference type="GeneID" id="17352736"/>